<keyword evidence="3" id="KW-1185">Reference proteome</keyword>
<dbReference type="RefSeq" id="WP_133742903.1">
    <property type="nucleotide sequence ID" value="NZ_SNYN01000021.1"/>
</dbReference>
<organism evidence="2 3">
    <name type="scientific">Actinorugispora endophytica</name>
    <dbReference type="NCBI Taxonomy" id="1605990"/>
    <lineage>
        <taxon>Bacteria</taxon>
        <taxon>Bacillati</taxon>
        <taxon>Actinomycetota</taxon>
        <taxon>Actinomycetes</taxon>
        <taxon>Streptosporangiales</taxon>
        <taxon>Nocardiopsidaceae</taxon>
        <taxon>Actinorugispora</taxon>
    </lineage>
</organism>
<dbReference type="OrthoDB" id="3431789at2"/>
<sequence>MVVDAVRTYLEAASGFTELTRKHAVAAAKTLLKESDERSGGAITRAADTAKSTVENVESSVRGTRVGHSIQALATDLIETSRANRAAIGTLVEGEVERLLDRLDLVRRDEHDRLLRRVAELERRLASTAAAQRRRAAAGEGARTPAAASAEPVRGAAAEAEQAPEPETAGSPVVEAEPAEAEQTPAAEPAPESAAEPAPVVEEPRGQEPGSAPAARPAARAGKAKANGARSRSTKGQPKRAATRKGSGPAKDGGK</sequence>
<feature type="region of interest" description="Disordered" evidence="1">
    <location>
        <begin position="132"/>
        <end position="255"/>
    </location>
</feature>
<accession>A0A4R6ULM0</accession>
<feature type="compositionally biased region" description="Low complexity" evidence="1">
    <location>
        <begin position="138"/>
        <end position="201"/>
    </location>
</feature>
<comment type="caution">
    <text evidence="2">The sequence shown here is derived from an EMBL/GenBank/DDBJ whole genome shotgun (WGS) entry which is preliminary data.</text>
</comment>
<protein>
    <recommendedName>
        <fullName evidence="4">Poly(Hydroxyalkanoate) granule associated protein phasin</fullName>
    </recommendedName>
</protein>
<name>A0A4R6ULM0_9ACTN</name>
<evidence type="ECO:0008006" key="4">
    <source>
        <dbReference type="Google" id="ProtNLM"/>
    </source>
</evidence>
<evidence type="ECO:0000313" key="2">
    <source>
        <dbReference type="EMBL" id="TDQ47542.1"/>
    </source>
</evidence>
<proteinExistence type="predicted"/>
<gene>
    <name evidence="2" type="ORF">EV190_12110</name>
</gene>
<reference evidence="2 3" key="1">
    <citation type="submission" date="2019-03" db="EMBL/GenBank/DDBJ databases">
        <title>Genomic Encyclopedia of Type Strains, Phase IV (KMG-IV): sequencing the most valuable type-strain genomes for metagenomic binning, comparative biology and taxonomic classification.</title>
        <authorList>
            <person name="Goeker M."/>
        </authorList>
    </citation>
    <scope>NUCLEOTIDE SEQUENCE [LARGE SCALE GENOMIC DNA]</scope>
    <source>
        <strain evidence="2 3">DSM 46770</strain>
    </source>
</reference>
<evidence type="ECO:0000313" key="3">
    <source>
        <dbReference type="Proteomes" id="UP000295281"/>
    </source>
</evidence>
<dbReference type="EMBL" id="SNYN01000021">
    <property type="protein sequence ID" value="TDQ47542.1"/>
    <property type="molecule type" value="Genomic_DNA"/>
</dbReference>
<evidence type="ECO:0000256" key="1">
    <source>
        <dbReference type="SAM" id="MobiDB-lite"/>
    </source>
</evidence>
<feature type="compositionally biased region" description="Low complexity" evidence="1">
    <location>
        <begin position="209"/>
        <end position="231"/>
    </location>
</feature>
<dbReference type="AlphaFoldDB" id="A0A4R6ULM0"/>
<dbReference type="Proteomes" id="UP000295281">
    <property type="component" value="Unassembled WGS sequence"/>
</dbReference>